<dbReference type="GO" id="GO:0008236">
    <property type="term" value="F:serine-type peptidase activity"/>
    <property type="evidence" value="ECO:0007669"/>
    <property type="project" value="UniProtKB-KW"/>
</dbReference>
<dbReference type="Gene3D" id="2.140.10.30">
    <property type="entry name" value="Dipeptidylpeptidase IV, N-terminal domain"/>
    <property type="match status" value="1"/>
</dbReference>
<dbReference type="GO" id="GO:0012505">
    <property type="term" value="C:endomembrane system"/>
    <property type="evidence" value="ECO:0007669"/>
    <property type="project" value="UniProtKB-SubCell"/>
</dbReference>
<comment type="function">
    <text evidence="13">Removes N-terminal dipeptides sequentially from polypeptides. Essential for control of distal tip cell migration.</text>
</comment>
<evidence type="ECO:0000256" key="5">
    <source>
        <dbReference type="ARBA" id="ARBA00022692"/>
    </source>
</evidence>
<keyword evidence="4" id="KW-0645">Protease</keyword>
<gene>
    <name evidence="17" type="ORF">DdX_11998</name>
</gene>
<keyword evidence="18" id="KW-1185">Reference proteome</keyword>
<feature type="domain" description="Peptidase S9 prolyl oligopeptidase catalytic" evidence="15">
    <location>
        <begin position="594"/>
        <end position="788"/>
    </location>
</feature>
<dbReference type="AlphaFoldDB" id="A0AAD4MXC3"/>
<dbReference type="GO" id="GO:0008239">
    <property type="term" value="F:dipeptidyl-peptidase activity"/>
    <property type="evidence" value="ECO:0007669"/>
    <property type="project" value="TreeGrafter"/>
</dbReference>
<comment type="caution">
    <text evidence="17">The sequence shown here is derived from an EMBL/GenBank/DDBJ whole genome shotgun (WGS) entry which is preliminary data.</text>
</comment>
<comment type="subcellular location">
    <subcellularLocation>
        <location evidence="12">Endomembrane system</location>
        <topology evidence="12">Single-pass membrane protein</topology>
    </subcellularLocation>
    <subcellularLocation>
        <location evidence="1">Membrane</location>
        <topology evidence="1">Single-pass type II membrane protein</topology>
    </subcellularLocation>
</comment>
<dbReference type="InterPro" id="IPR029058">
    <property type="entry name" value="AB_hydrolase_fold"/>
</dbReference>
<dbReference type="FunFam" id="3.40.50.1820:FF:000003">
    <property type="entry name" value="Dipeptidyl peptidase 4"/>
    <property type="match status" value="1"/>
</dbReference>
<evidence type="ECO:0000256" key="1">
    <source>
        <dbReference type="ARBA" id="ARBA00004606"/>
    </source>
</evidence>
<sequence>MDLLDADEELAVSNPQERNWRGIAIALLVIATMCSVILLAVLILTPLNSNAGGPYLKMTLNDLVAMNFHSPIETMEWLDGQRLVVKHGDGIDMLDLSRKPPTNKSIVDTEVLYRYGKMSSIAMSPDEKYLIASYSATRKSPKSVYKIFNRKTGTFDNVGPLKTGDENVKVLVWNPKGNDYAYVKENDLYYQSSPEDKTSHRITDDSDFDVLNGVADWLYEEEVLGTSQAVWWSRNGEYLAFLTINNQKVPHVEIPVYGQRQYPGLAPQAYPKTGSPELPKATISIWRKSDKTRKVMNITADTSLATYLYSASWIELHGKSVLAAVWANRYQNSTMVSLCTYESGKCVQNFVQHYSFDTMRLWAEPEDSRIRFYTKDNSYFTLLPHRRPNGNVFTQIARVKVQEDLSIGREVFLSMGDYDVDKIDMFDELNDKIYFSAAAPSPAQRHLFVSAARPANYSTGAQCVTCNVSTNCTFHDTSFSPPPYSTHTHLYLNCKGPGTPHVLFGYLNGSEFKKVSEYGRNKQLEDALSTHQFPTVLMENVTLKNGYVSQVKMLLPHDLALHTMDKQYPVLVNVYGGPGSQKATEEWLSTNIDIFFASGQEYVVVFIDGRGSGRQGWGQKLPLYGNFGTVEVDDQIYTVRELLKRHLYLDSGRVGIWGWSYGGFVSARAIQRDDNSTFQCAASVAPVSNFKFYDATYTERYMGNANTEAYEKTDLTRNVSAFHKVPFLLVHGTGDDNVHFQNTAEFTRALTDDNVQFQLMIYSDDSHNLGAGRWHLYNMLSNFFKTCFA</sequence>
<dbReference type="InterPro" id="IPR002469">
    <property type="entry name" value="Peptidase_S9B_N"/>
</dbReference>
<keyword evidence="5 14" id="KW-0812">Transmembrane</keyword>
<dbReference type="InterPro" id="IPR001375">
    <property type="entry name" value="Peptidase_S9_cat"/>
</dbReference>
<keyword evidence="10 14" id="KW-0472">Membrane</keyword>
<evidence type="ECO:0000256" key="12">
    <source>
        <dbReference type="ARBA" id="ARBA00037847"/>
    </source>
</evidence>
<keyword evidence="7" id="KW-0720">Serine protease</keyword>
<dbReference type="Gene3D" id="3.40.50.1820">
    <property type="entry name" value="alpha/beta hydrolase"/>
    <property type="match status" value="1"/>
</dbReference>
<dbReference type="Pfam" id="PF00326">
    <property type="entry name" value="Peptidase_S9"/>
    <property type="match status" value="1"/>
</dbReference>
<keyword evidence="11" id="KW-0325">Glycoprotein</keyword>
<evidence type="ECO:0000256" key="4">
    <source>
        <dbReference type="ARBA" id="ARBA00022670"/>
    </source>
</evidence>
<proteinExistence type="inferred from homology"/>
<evidence type="ECO:0000256" key="14">
    <source>
        <dbReference type="SAM" id="Phobius"/>
    </source>
</evidence>
<dbReference type="GO" id="GO:0005886">
    <property type="term" value="C:plasma membrane"/>
    <property type="evidence" value="ECO:0007669"/>
    <property type="project" value="TreeGrafter"/>
</dbReference>
<dbReference type="PANTHER" id="PTHR11731">
    <property type="entry name" value="PROTEASE FAMILY S9B,C DIPEPTIDYL-PEPTIDASE IV-RELATED"/>
    <property type="match status" value="1"/>
</dbReference>
<dbReference type="Proteomes" id="UP001201812">
    <property type="component" value="Unassembled WGS sequence"/>
</dbReference>
<dbReference type="GO" id="GO:0006508">
    <property type="term" value="P:proteolysis"/>
    <property type="evidence" value="ECO:0007669"/>
    <property type="project" value="UniProtKB-KW"/>
</dbReference>
<evidence type="ECO:0000256" key="8">
    <source>
        <dbReference type="ARBA" id="ARBA00022968"/>
    </source>
</evidence>
<evidence type="ECO:0000313" key="18">
    <source>
        <dbReference type="Proteomes" id="UP001201812"/>
    </source>
</evidence>
<evidence type="ECO:0000259" key="16">
    <source>
        <dbReference type="Pfam" id="PF00930"/>
    </source>
</evidence>
<dbReference type="InterPro" id="IPR050278">
    <property type="entry name" value="Serine_Prot_S9B/DPPIV"/>
</dbReference>
<keyword evidence="9 14" id="KW-1133">Transmembrane helix</keyword>
<comment type="similarity">
    <text evidence="2">Belongs to the peptidase S9B family. DPPIV subfamily.</text>
</comment>
<feature type="transmembrane region" description="Helical" evidence="14">
    <location>
        <begin position="23"/>
        <end position="44"/>
    </location>
</feature>
<dbReference type="GO" id="GO:0004177">
    <property type="term" value="F:aminopeptidase activity"/>
    <property type="evidence" value="ECO:0007669"/>
    <property type="project" value="UniProtKB-KW"/>
</dbReference>
<evidence type="ECO:0000313" key="17">
    <source>
        <dbReference type="EMBL" id="KAI1708318.1"/>
    </source>
</evidence>
<keyword evidence="3" id="KW-0031">Aminopeptidase</keyword>
<dbReference type="Pfam" id="PF00930">
    <property type="entry name" value="DPPIV_N"/>
    <property type="match status" value="1"/>
</dbReference>
<accession>A0AAD4MXC3</accession>
<organism evidence="17 18">
    <name type="scientific">Ditylenchus destructor</name>
    <dbReference type="NCBI Taxonomy" id="166010"/>
    <lineage>
        <taxon>Eukaryota</taxon>
        <taxon>Metazoa</taxon>
        <taxon>Ecdysozoa</taxon>
        <taxon>Nematoda</taxon>
        <taxon>Chromadorea</taxon>
        <taxon>Rhabditida</taxon>
        <taxon>Tylenchina</taxon>
        <taxon>Tylenchomorpha</taxon>
        <taxon>Sphaerularioidea</taxon>
        <taxon>Anguinidae</taxon>
        <taxon>Anguininae</taxon>
        <taxon>Ditylenchus</taxon>
    </lineage>
</organism>
<evidence type="ECO:0000259" key="15">
    <source>
        <dbReference type="Pfam" id="PF00326"/>
    </source>
</evidence>
<evidence type="ECO:0000256" key="9">
    <source>
        <dbReference type="ARBA" id="ARBA00022989"/>
    </source>
</evidence>
<feature type="domain" description="Dipeptidylpeptidase IV N-terminal" evidence="16">
    <location>
        <begin position="124"/>
        <end position="500"/>
    </location>
</feature>
<reference evidence="17" key="1">
    <citation type="submission" date="2022-01" db="EMBL/GenBank/DDBJ databases">
        <title>Genome Sequence Resource for Two Populations of Ditylenchus destructor, the Migratory Endoparasitic Phytonematode.</title>
        <authorList>
            <person name="Zhang H."/>
            <person name="Lin R."/>
            <person name="Xie B."/>
        </authorList>
    </citation>
    <scope>NUCLEOTIDE SEQUENCE</scope>
    <source>
        <strain evidence="17">BazhouSP</strain>
    </source>
</reference>
<keyword evidence="8" id="KW-0735">Signal-anchor</keyword>
<evidence type="ECO:0000256" key="6">
    <source>
        <dbReference type="ARBA" id="ARBA00022801"/>
    </source>
</evidence>
<protein>
    <submittedName>
        <fullName evidence="17">Prolyl oligopeptidase family domain-containing protein</fullName>
    </submittedName>
</protein>
<dbReference type="PANTHER" id="PTHR11731:SF200">
    <property type="entry name" value="DIPEPTIDYL PEPTIDASE 10, ISOFORM B"/>
    <property type="match status" value="1"/>
</dbReference>
<dbReference type="SUPFAM" id="SSF82171">
    <property type="entry name" value="DPP6 N-terminal domain-like"/>
    <property type="match status" value="1"/>
</dbReference>
<evidence type="ECO:0000256" key="11">
    <source>
        <dbReference type="ARBA" id="ARBA00023180"/>
    </source>
</evidence>
<name>A0AAD4MXC3_9BILA</name>
<dbReference type="EMBL" id="JAKKPZ010000036">
    <property type="protein sequence ID" value="KAI1708318.1"/>
    <property type="molecule type" value="Genomic_DNA"/>
</dbReference>
<evidence type="ECO:0000256" key="7">
    <source>
        <dbReference type="ARBA" id="ARBA00022825"/>
    </source>
</evidence>
<evidence type="ECO:0000256" key="10">
    <source>
        <dbReference type="ARBA" id="ARBA00023136"/>
    </source>
</evidence>
<evidence type="ECO:0000256" key="13">
    <source>
        <dbReference type="ARBA" id="ARBA00058505"/>
    </source>
</evidence>
<keyword evidence="6" id="KW-0378">Hydrolase</keyword>
<evidence type="ECO:0000256" key="2">
    <source>
        <dbReference type="ARBA" id="ARBA00010036"/>
    </source>
</evidence>
<dbReference type="SUPFAM" id="SSF53474">
    <property type="entry name" value="alpha/beta-Hydrolases"/>
    <property type="match status" value="1"/>
</dbReference>
<evidence type="ECO:0000256" key="3">
    <source>
        <dbReference type="ARBA" id="ARBA00022438"/>
    </source>
</evidence>